<dbReference type="AlphaFoldDB" id="A0A6J7C7Q8"/>
<protein>
    <submittedName>
        <fullName evidence="2">Unannotated protein</fullName>
    </submittedName>
</protein>
<accession>A0A6J7C7Q8</accession>
<sequence length="112" mass="11937">MANDPADISPKRQVGDDAAVGMTEENQVVDTDMRRCGGLLGATQRGHFRTGDSAVAAPCVPVSDQAVCNLNTLSSERGNRASRTEINIIRVCGHDQQSFDVGRSKHVGQPNC</sequence>
<evidence type="ECO:0000256" key="1">
    <source>
        <dbReference type="SAM" id="MobiDB-lite"/>
    </source>
</evidence>
<name>A0A6J7C7Q8_9ZZZZ</name>
<dbReference type="EMBL" id="CAFBIY010000311">
    <property type="protein sequence ID" value="CAB4853690.1"/>
    <property type="molecule type" value="Genomic_DNA"/>
</dbReference>
<feature type="region of interest" description="Disordered" evidence="1">
    <location>
        <begin position="1"/>
        <end position="24"/>
    </location>
</feature>
<reference evidence="2" key="1">
    <citation type="submission" date="2020-05" db="EMBL/GenBank/DDBJ databases">
        <authorList>
            <person name="Chiriac C."/>
            <person name="Salcher M."/>
            <person name="Ghai R."/>
            <person name="Kavagutti S V."/>
        </authorList>
    </citation>
    <scope>NUCLEOTIDE SEQUENCE</scope>
</reference>
<gene>
    <name evidence="2" type="ORF">UFOPK3267_03226</name>
</gene>
<proteinExistence type="predicted"/>
<evidence type="ECO:0000313" key="2">
    <source>
        <dbReference type="EMBL" id="CAB4853690.1"/>
    </source>
</evidence>
<organism evidence="2">
    <name type="scientific">freshwater metagenome</name>
    <dbReference type="NCBI Taxonomy" id="449393"/>
    <lineage>
        <taxon>unclassified sequences</taxon>
        <taxon>metagenomes</taxon>
        <taxon>ecological metagenomes</taxon>
    </lineage>
</organism>